<proteinExistence type="predicted"/>
<dbReference type="Pfam" id="PF08281">
    <property type="entry name" value="Sigma70_r4_2"/>
    <property type="match status" value="1"/>
</dbReference>
<dbReference type="InterPro" id="IPR014284">
    <property type="entry name" value="RNA_pol_sigma-70_dom"/>
</dbReference>
<feature type="domain" description="RNA polymerase sigma factor 70 region 4 type 2" evidence="4">
    <location>
        <begin position="174"/>
        <end position="224"/>
    </location>
</feature>
<evidence type="ECO:0000259" key="4">
    <source>
        <dbReference type="Pfam" id="PF08281"/>
    </source>
</evidence>
<organism evidence="5">
    <name type="scientific">hydrothermal vent metagenome</name>
    <dbReference type="NCBI Taxonomy" id="652676"/>
    <lineage>
        <taxon>unclassified sequences</taxon>
        <taxon>metagenomes</taxon>
        <taxon>ecological metagenomes</taxon>
    </lineage>
</organism>
<dbReference type="GO" id="GO:0006352">
    <property type="term" value="P:DNA-templated transcription initiation"/>
    <property type="evidence" value="ECO:0007669"/>
    <property type="project" value="InterPro"/>
</dbReference>
<evidence type="ECO:0000313" key="5">
    <source>
        <dbReference type="EMBL" id="VAW77083.1"/>
    </source>
</evidence>
<sequence>MGAQATLAMPATAITEHTAILYAGQTLENVSLNPLEAGIPACKPVPARTLLNNFLTEVQNKAYHVAYGALWEREVSLDVVQESMLRFVQYYQNKPEKEWPALFRTVLNSKINDQRRKRLLGNTTRKLISLTGLGYTREDNNPGMAEDDLPQAAHEAGFSQPEAGTTGGQLKQHIESALRTLSERQRQVFLLREQLGLSIRDTSETLGCSENSIKQHHFRALRAMRNSLAEVWEHEHA</sequence>
<dbReference type="SUPFAM" id="SSF88659">
    <property type="entry name" value="Sigma3 and sigma4 domains of RNA polymerase sigma factors"/>
    <property type="match status" value="1"/>
</dbReference>
<dbReference type="GO" id="GO:0003677">
    <property type="term" value="F:DNA binding"/>
    <property type="evidence" value="ECO:0007669"/>
    <property type="project" value="InterPro"/>
</dbReference>
<dbReference type="NCBIfam" id="TIGR02937">
    <property type="entry name" value="sigma70-ECF"/>
    <property type="match status" value="1"/>
</dbReference>
<dbReference type="GO" id="GO:0016987">
    <property type="term" value="F:sigma factor activity"/>
    <property type="evidence" value="ECO:0007669"/>
    <property type="project" value="UniProtKB-KW"/>
</dbReference>
<dbReference type="InterPro" id="IPR013249">
    <property type="entry name" value="RNA_pol_sigma70_r4_t2"/>
</dbReference>
<evidence type="ECO:0000256" key="2">
    <source>
        <dbReference type="ARBA" id="ARBA00023082"/>
    </source>
</evidence>
<gene>
    <name evidence="5" type="ORF">MNBD_GAMMA15-1068</name>
</gene>
<protein>
    <recommendedName>
        <fullName evidence="4">RNA polymerase sigma factor 70 region 4 type 2 domain-containing protein</fullName>
    </recommendedName>
</protein>
<evidence type="ECO:0000256" key="1">
    <source>
        <dbReference type="ARBA" id="ARBA00023015"/>
    </source>
</evidence>
<accession>A0A3B0YLR1</accession>
<name>A0A3B0YLR1_9ZZZZ</name>
<dbReference type="EMBL" id="UOFN01000073">
    <property type="protein sequence ID" value="VAW77083.1"/>
    <property type="molecule type" value="Genomic_DNA"/>
</dbReference>
<dbReference type="InterPro" id="IPR036388">
    <property type="entry name" value="WH-like_DNA-bd_sf"/>
</dbReference>
<keyword evidence="2" id="KW-0731">Sigma factor</keyword>
<dbReference type="CDD" id="cd06171">
    <property type="entry name" value="Sigma70_r4"/>
    <property type="match status" value="1"/>
</dbReference>
<dbReference type="InterPro" id="IPR013324">
    <property type="entry name" value="RNA_pol_sigma_r3/r4-like"/>
</dbReference>
<evidence type="ECO:0000256" key="3">
    <source>
        <dbReference type="ARBA" id="ARBA00023163"/>
    </source>
</evidence>
<dbReference type="InterPro" id="IPR039425">
    <property type="entry name" value="RNA_pol_sigma-70-like"/>
</dbReference>
<dbReference type="PANTHER" id="PTHR43133:SF64">
    <property type="entry name" value="ECF SIGMA FACTOR"/>
    <property type="match status" value="1"/>
</dbReference>
<dbReference type="PANTHER" id="PTHR43133">
    <property type="entry name" value="RNA POLYMERASE ECF-TYPE SIGMA FACTO"/>
    <property type="match status" value="1"/>
</dbReference>
<dbReference type="AlphaFoldDB" id="A0A3B0YLR1"/>
<dbReference type="Gene3D" id="1.10.10.10">
    <property type="entry name" value="Winged helix-like DNA-binding domain superfamily/Winged helix DNA-binding domain"/>
    <property type="match status" value="1"/>
</dbReference>
<keyword evidence="1" id="KW-0805">Transcription regulation</keyword>
<reference evidence="5" key="1">
    <citation type="submission" date="2018-06" db="EMBL/GenBank/DDBJ databases">
        <authorList>
            <person name="Zhirakovskaya E."/>
        </authorList>
    </citation>
    <scope>NUCLEOTIDE SEQUENCE</scope>
</reference>
<keyword evidence="3" id="KW-0804">Transcription</keyword>